<name>A0A2R6XSA3_MARPO</name>
<keyword evidence="3" id="KW-1185">Reference proteome</keyword>
<dbReference type="EMBL" id="KZ772676">
    <property type="protein sequence ID" value="PTQ48975.1"/>
    <property type="molecule type" value="Genomic_DNA"/>
</dbReference>
<organism evidence="2 3">
    <name type="scientific">Marchantia polymorpha</name>
    <name type="common">Common liverwort</name>
    <name type="synonym">Marchantia aquatica</name>
    <dbReference type="NCBI Taxonomy" id="3197"/>
    <lineage>
        <taxon>Eukaryota</taxon>
        <taxon>Viridiplantae</taxon>
        <taxon>Streptophyta</taxon>
        <taxon>Embryophyta</taxon>
        <taxon>Marchantiophyta</taxon>
        <taxon>Marchantiopsida</taxon>
        <taxon>Marchantiidae</taxon>
        <taxon>Marchantiales</taxon>
        <taxon>Marchantiaceae</taxon>
        <taxon>Marchantia</taxon>
    </lineage>
</organism>
<evidence type="ECO:0000313" key="2">
    <source>
        <dbReference type="EMBL" id="PTQ48975.1"/>
    </source>
</evidence>
<accession>A0A2R6XSA3</accession>
<feature type="region of interest" description="Disordered" evidence="1">
    <location>
        <begin position="1"/>
        <end position="23"/>
    </location>
</feature>
<dbReference type="Gramene" id="Mp3g14510.1">
    <property type="protein sequence ID" value="Mp3g14510.1.cds"/>
    <property type="gene ID" value="Mp3g14510"/>
</dbReference>
<protein>
    <submittedName>
        <fullName evidence="2">Uncharacterized protein</fullName>
    </submittedName>
</protein>
<dbReference type="AlphaFoldDB" id="A0A2R6XSA3"/>
<sequence>MRNESPLITTSSTHPSKTQTAQGLKLRSTTLIHDGCTAFAQCASTRGHEVIFPRSPKPTVKTGHILKSKMRSLCPFACALPNQQVLCPFGERRVEQNPEVLRG</sequence>
<evidence type="ECO:0000313" key="3">
    <source>
        <dbReference type="Proteomes" id="UP000244005"/>
    </source>
</evidence>
<evidence type="ECO:0000256" key="1">
    <source>
        <dbReference type="SAM" id="MobiDB-lite"/>
    </source>
</evidence>
<dbReference type="Proteomes" id="UP000244005">
    <property type="component" value="Unassembled WGS sequence"/>
</dbReference>
<reference evidence="3" key="1">
    <citation type="journal article" date="2017" name="Cell">
        <title>Insights into land plant evolution garnered from the Marchantia polymorpha genome.</title>
        <authorList>
            <person name="Bowman J.L."/>
            <person name="Kohchi T."/>
            <person name="Yamato K.T."/>
            <person name="Jenkins J."/>
            <person name="Shu S."/>
            <person name="Ishizaki K."/>
            <person name="Yamaoka S."/>
            <person name="Nishihama R."/>
            <person name="Nakamura Y."/>
            <person name="Berger F."/>
            <person name="Adam C."/>
            <person name="Aki S.S."/>
            <person name="Althoff F."/>
            <person name="Araki T."/>
            <person name="Arteaga-Vazquez M.A."/>
            <person name="Balasubrmanian S."/>
            <person name="Barry K."/>
            <person name="Bauer D."/>
            <person name="Boehm C.R."/>
            <person name="Briginshaw L."/>
            <person name="Caballero-Perez J."/>
            <person name="Catarino B."/>
            <person name="Chen F."/>
            <person name="Chiyoda S."/>
            <person name="Chovatia M."/>
            <person name="Davies K.M."/>
            <person name="Delmans M."/>
            <person name="Demura T."/>
            <person name="Dierschke T."/>
            <person name="Dolan L."/>
            <person name="Dorantes-Acosta A.E."/>
            <person name="Eklund D.M."/>
            <person name="Florent S.N."/>
            <person name="Flores-Sandoval E."/>
            <person name="Fujiyama A."/>
            <person name="Fukuzawa H."/>
            <person name="Galik B."/>
            <person name="Grimanelli D."/>
            <person name="Grimwood J."/>
            <person name="Grossniklaus U."/>
            <person name="Hamada T."/>
            <person name="Haseloff J."/>
            <person name="Hetherington A.J."/>
            <person name="Higo A."/>
            <person name="Hirakawa Y."/>
            <person name="Hundley H.N."/>
            <person name="Ikeda Y."/>
            <person name="Inoue K."/>
            <person name="Inoue S.I."/>
            <person name="Ishida S."/>
            <person name="Jia Q."/>
            <person name="Kakita M."/>
            <person name="Kanazawa T."/>
            <person name="Kawai Y."/>
            <person name="Kawashima T."/>
            <person name="Kennedy M."/>
            <person name="Kinose K."/>
            <person name="Kinoshita T."/>
            <person name="Kohara Y."/>
            <person name="Koide E."/>
            <person name="Komatsu K."/>
            <person name="Kopischke S."/>
            <person name="Kubo M."/>
            <person name="Kyozuka J."/>
            <person name="Lagercrantz U."/>
            <person name="Lin S.S."/>
            <person name="Lindquist E."/>
            <person name="Lipzen A.M."/>
            <person name="Lu C.W."/>
            <person name="De Luna E."/>
            <person name="Martienssen R.A."/>
            <person name="Minamino N."/>
            <person name="Mizutani M."/>
            <person name="Mizutani M."/>
            <person name="Mochizuki N."/>
            <person name="Monte I."/>
            <person name="Mosher R."/>
            <person name="Nagasaki H."/>
            <person name="Nakagami H."/>
            <person name="Naramoto S."/>
            <person name="Nishitani K."/>
            <person name="Ohtani M."/>
            <person name="Okamoto T."/>
            <person name="Okumura M."/>
            <person name="Phillips J."/>
            <person name="Pollak B."/>
            <person name="Reinders A."/>
            <person name="Rovekamp M."/>
            <person name="Sano R."/>
            <person name="Sawa S."/>
            <person name="Schmid M.W."/>
            <person name="Shirakawa M."/>
            <person name="Solano R."/>
            <person name="Spunde A."/>
            <person name="Suetsugu N."/>
            <person name="Sugano S."/>
            <person name="Sugiyama A."/>
            <person name="Sun R."/>
            <person name="Suzuki Y."/>
            <person name="Takenaka M."/>
            <person name="Takezawa D."/>
            <person name="Tomogane H."/>
            <person name="Tsuzuki M."/>
            <person name="Ueda T."/>
            <person name="Umeda M."/>
            <person name="Ward J.M."/>
            <person name="Watanabe Y."/>
            <person name="Yazaki K."/>
            <person name="Yokoyama R."/>
            <person name="Yoshitake Y."/>
            <person name="Yotsui I."/>
            <person name="Zachgo S."/>
            <person name="Schmutz J."/>
        </authorList>
    </citation>
    <scope>NUCLEOTIDE SEQUENCE [LARGE SCALE GENOMIC DNA]</scope>
    <source>
        <strain evidence="3">Tak-1</strain>
    </source>
</reference>
<proteinExistence type="predicted"/>
<gene>
    <name evidence="2" type="ORF">MARPO_0004s0220</name>
</gene>